<organism evidence="1 2">
    <name type="scientific">Purpureocillium lilacinum</name>
    <name type="common">Paecilomyces lilacinus</name>
    <dbReference type="NCBI Taxonomy" id="33203"/>
    <lineage>
        <taxon>Eukaryota</taxon>
        <taxon>Fungi</taxon>
        <taxon>Dikarya</taxon>
        <taxon>Ascomycota</taxon>
        <taxon>Pezizomycotina</taxon>
        <taxon>Sordariomycetes</taxon>
        <taxon>Hypocreomycetidae</taxon>
        <taxon>Hypocreales</taxon>
        <taxon>Ophiocordycipitaceae</taxon>
        <taxon>Purpureocillium</taxon>
    </lineage>
</organism>
<evidence type="ECO:0000313" key="2">
    <source>
        <dbReference type="Proteomes" id="UP000245956"/>
    </source>
</evidence>
<name>A0A2U3EI62_PURLI</name>
<proteinExistence type="predicted"/>
<gene>
    <name evidence="1" type="ORF">PCL_07529</name>
</gene>
<evidence type="ECO:0000313" key="1">
    <source>
        <dbReference type="EMBL" id="PWI74215.1"/>
    </source>
</evidence>
<protein>
    <submittedName>
        <fullName evidence="1">Uncharacterized protein</fullName>
    </submittedName>
</protein>
<reference evidence="1 2" key="1">
    <citation type="journal article" date="2016" name="Front. Microbiol.">
        <title>Genome and transcriptome sequences reveal the specific parasitism of the nematophagous Purpureocillium lilacinum 36-1.</title>
        <authorList>
            <person name="Xie J."/>
            <person name="Li S."/>
            <person name="Mo C."/>
            <person name="Xiao X."/>
            <person name="Peng D."/>
            <person name="Wang G."/>
            <person name="Xiao Y."/>
        </authorList>
    </citation>
    <scope>NUCLEOTIDE SEQUENCE [LARGE SCALE GENOMIC DNA]</scope>
    <source>
        <strain evidence="1 2">36-1</strain>
    </source>
</reference>
<dbReference type="Proteomes" id="UP000245956">
    <property type="component" value="Unassembled WGS sequence"/>
</dbReference>
<sequence>MARRVPPSGSGTGCLEARRFVAVAGAPERMGRQLQPGGLDRGRIWGRDARGGSGAVEAAATLCTPTEIQTAGACIPDDPAQLPRRPAGRAQCMQRAGKRKTNTAVCCFFVEHGRATRVLLLAVALVLMPTRCFPCTSYGRNTAADSGDGLFCGHSVLLGTRRHIHRLRRRRRWNPSRSRRCLAATQTREGAERLCRRRRASSVGRGTKGERRPLRLIAKAVDVVDVVADGHKGERGD</sequence>
<dbReference type="AlphaFoldDB" id="A0A2U3EI62"/>
<dbReference type="EMBL" id="LCWV01000003">
    <property type="protein sequence ID" value="PWI74215.1"/>
    <property type="molecule type" value="Genomic_DNA"/>
</dbReference>
<accession>A0A2U3EI62</accession>
<comment type="caution">
    <text evidence="1">The sequence shown here is derived from an EMBL/GenBank/DDBJ whole genome shotgun (WGS) entry which is preliminary data.</text>
</comment>